<keyword evidence="3" id="KW-0547">Nucleotide-binding</keyword>
<dbReference type="InterPro" id="IPR050406">
    <property type="entry name" value="FGGY_Carb_Kinase"/>
</dbReference>
<feature type="domain" description="Carbohydrate kinase FGGY N-terminal" evidence="7">
    <location>
        <begin position="5"/>
        <end position="244"/>
    </location>
</feature>
<comment type="caution">
    <text evidence="9">The sequence shown here is derived from an EMBL/GenBank/DDBJ whole genome shotgun (WGS) entry which is preliminary data.</text>
</comment>
<name>A0A9X2JIC7_9BACT</name>
<dbReference type="Pfam" id="PF00370">
    <property type="entry name" value="FGGY_N"/>
    <property type="match status" value="1"/>
</dbReference>
<dbReference type="PANTHER" id="PTHR43095">
    <property type="entry name" value="SUGAR KINASE"/>
    <property type="match status" value="1"/>
</dbReference>
<proteinExistence type="inferred from homology"/>
<gene>
    <name evidence="9" type="ORF">NG895_21270</name>
</gene>
<evidence type="ECO:0000256" key="4">
    <source>
        <dbReference type="ARBA" id="ARBA00022777"/>
    </source>
</evidence>
<protein>
    <submittedName>
        <fullName evidence="9">Rhamnulokinase</fullName>
    </submittedName>
</protein>
<dbReference type="SUPFAM" id="SSF53067">
    <property type="entry name" value="Actin-like ATPase domain"/>
    <property type="match status" value="2"/>
</dbReference>
<organism evidence="9 10">
    <name type="scientific">Aeoliella straminimaris</name>
    <dbReference type="NCBI Taxonomy" id="2954799"/>
    <lineage>
        <taxon>Bacteria</taxon>
        <taxon>Pseudomonadati</taxon>
        <taxon>Planctomycetota</taxon>
        <taxon>Planctomycetia</taxon>
        <taxon>Pirellulales</taxon>
        <taxon>Lacipirellulaceae</taxon>
        <taxon>Aeoliella</taxon>
    </lineage>
</organism>
<keyword evidence="2" id="KW-0808">Transferase</keyword>
<evidence type="ECO:0000256" key="6">
    <source>
        <dbReference type="ARBA" id="ARBA00023308"/>
    </source>
</evidence>
<evidence type="ECO:0000313" key="10">
    <source>
        <dbReference type="Proteomes" id="UP001155241"/>
    </source>
</evidence>
<keyword evidence="10" id="KW-1185">Reference proteome</keyword>
<evidence type="ECO:0000256" key="3">
    <source>
        <dbReference type="ARBA" id="ARBA00022741"/>
    </source>
</evidence>
<dbReference type="InterPro" id="IPR018485">
    <property type="entry name" value="FGGY_C"/>
</dbReference>
<dbReference type="RefSeq" id="WP_252854551.1">
    <property type="nucleotide sequence ID" value="NZ_JAMXLR010000073.1"/>
</dbReference>
<dbReference type="Gene3D" id="3.30.420.40">
    <property type="match status" value="2"/>
</dbReference>
<dbReference type="InterPro" id="IPR043129">
    <property type="entry name" value="ATPase_NBD"/>
</dbReference>
<reference evidence="9" key="1">
    <citation type="submission" date="2022-06" db="EMBL/GenBank/DDBJ databases">
        <title>Aeoliella straminimaris, a novel planctomycete from sediments.</title>
        <authorList>
            <person name="Vitorino I.R."/>
            <person name="Lage O.M."/>
        </authorList>
    </citation>
    <scope>NUCLEOTIDE SEQUENCE</scope>
    <source>
        <strain evidence="9">ICT_H6.2</strain>
    </source>
</reference>
<evidence type="ECO:0000259" key="7">
    <source>
        <dbReference type="Pfam" id="PF00370"/>
    </source>
</evidence>
<evidence type="ECO:0000256" key="2">
    <source>
        <dbReference type="ARBA" id="ARBA00022679"/>
    </source>
</evidence>
<dbReference type="Pfam" id="PF02782">
    <property type="entry name" value="FGGY_C"/>
    <property type="match status" value="1"/>
</dbReference>
<sequence>MTHHYIACDLGAESGRVILGTLAGDKLSLDEIHRFPNHAVRVAGTMRWNILGIFEQLKEGLRKIAERGIQPAGVSVDSWGVDYVWMGDGQPMLTLPYHYRDPRTNATYKSALESIGRQTIFAETGIQFMPLNTMYQLLADVQQSPAVLQLATQFLNIADYLNYLFSGVGRSEASLASTTQMYNPVSGDWSTPLIEACGLRRDAFPEIVPSGTKLGALSAELQDETGLSDAQVIASCSHDTGAAVAAVPAEGDDWAYLSSGTWSLIGVELPEPLINDTAREENFTNEVGYGGTIRFLKNIIGLWLLQECRRAWQREGQTLDYAELTDLAAESEPFRSIINPNDPRFLQPEHMPTAITSYCQQTGQSVPETPGQFTRCILESLALMYGQMLGTLESLTGRQIRRLHIVGGGSQSKLLNQFAADATGRTVLAGPVEATAIGNVLIQATALGQLDDLVSLRRVVRNSFGIDSFEPTGGDAWSETQQRFANLRTAR</sequence>
<dbReference type="EMBL" id="JAMXLR010000073">
    <property type="protein sequence ID" value="MCO6046437.1"/>
    <property type="molecule type" value="Genomic_DNA"/>
</dbReference>
<evidence type="ECO:0000256" key="1">
    <source>
        <dbReference type="ARBA" id="ARBA00009156"/>
    </source>
</evidence>
<dbReference type="PANTHER" id="PTHR43095:SF2">
    <property type="entry name" value="GLUCONOKINASE"/>
    <property type="match status" value="1"/>
</dbReference>
<keyword evidence="4" id="KW-0418">Kinase</keyword>
<accession>A0A9X2JIC7</accession>
<dbReference type="GO" id="GO:0005524">
    <property type="term" value="F:ATP binding"/>
    <property type="evidence" value="ECO:0007669"/>
    <property type="project" value="UniProtKB-KW"/>
</dbReference>
<evidence type="ECO:0000256" key="5">
    <source>
        <dbReference type="ARBA" id="ARBA00022840"/>
    </source>
</evidence>
<dbReference type="CDD" id="cd07771">
    <property type="entry name" value="ASKHA_NBD_FGGY_RhaB-like"/>
    <property type="match status" value="1"/>
</dbReference>
<evidence type="ECO:0000313" key="9">
    <source>
        <dbReference type="EMBL" id="MCO6046437.1"/>
    </source>
</evidence>
<feature type="domain" description="Carbohydrate kinase FGGY C-terminal" evidence="8">
    <location>
        <begin position="255"/>
        <end position="446"/>
    </location>
</feature>
<keyword evidence="6" id="KW-0684">Rhamnose metabolism</keyword>
<dbReference type="Proteomes" id="UP001155241">
    <property type="component" value="Unassembled WGS sequence"/>
</dbReference>
<evidence type="ECO:0000259" key="8">
    <source>
        <dbReference type="Pfam" id="PF02782"/>
    </source>
</evidence>
<dbReference type="InterPro" id="IPR013449">
    <property type="entry name" value="Rhamnulokinase"/>
</dbReference>
<dbReference type="GO" id="GO:0008993">
    <property type="term" value="F:rhamnulokinase activity"/>
    <property type="evidence" value="ECO:0007669"/>
    <property type="project" value="InterPro"/>
</dbReference>
<dbReference type="InterPro" id="IPR018484">
    <property type="entry name" value="FGGY_N"/>
</dbReference>
<comment type="similarity">
    <text evidence="1">Belongs to the FGGY kinase family.</text>
</comment>
<dbReference type="AlphaFoldDB" id="A0A9X2JIC7"/>
<keyword evidence="5" id="KW-0067">ATP-binding</keyword>
<dbReference type="GO" id="GO:0019301">
    <property type="term" value="P:rhamnose catabolic process"/>
    <property type="evidence" value="ECO:0007669"/>
    <property type="project" value="InterPro"/>
</dbReference>